<dbReference type="SUPFAM" id="SSF48403">
    <property type="entry name" value="Ankyrin repeat"/>
    <property type="match status" value="1"/>
</dbReference>
<evidence type="ECO:0000313" key="4">
    <source>
        <dbReference type="Proteomes" id="UP000241137"/>
    </source>
</evidence>
<dbReference type="Pfam" id="PF12796">
    <property type="entry name" value="Ank_2"/>
    <property type="match status" value="1"/>
</dbReference>
<organism evidence="3 4">
    <name type="scientific">Megavirus courdo11</name>
    <dbReference type="NCBI Taxonomy" id="1128140"/>
    <lineage>
        <taxon>Viruses</taxon>
        <taxon>Varidnaviria</taxon>
        <taxon>Bamfordvirae</taxon>
        <taxon>Nucleocytoviricota</taxon>
        <taxon>Megaviricetes</taxon>
        <taxon>Imitervirales</taxon>
        <taxon>Mimiviridae</taxon>
        <taxon>Megamimivirinae</taxon>
        <taxon>Megavirus</taxon>
        <taxon>Megavirus chilense</taxon>
    </lineage>
</organism>
<evidence type="ECO:0000256" key="1">
    <source>
        <dbReference type="ARBA" id="ARBA00022737"/>
    </source>
</evidence>
<reference evidence="3 4" key="1">
    <citation type="journal article" date="2014" name="Virus Genes">
        <title>Complete genome sequence of Courdo11 virus, a member of the family Mimiviridae.</title>
        <authorList>
            <person name="Yoosuf N."/>
            <person name="Pagnier I."/>
            <person name="Fournous G."/>
            <person name="Robert C."/>
            <person name="La Scola B."/>
            <person name="Raoult D."/>
            <person name="Colson P."/>
        </authorList>
    </citation>
    <scope>NUCLEOTIDE SEQUENCE [LARGE SCALE GENOMIC DNA]</scope>
</reference>
<dbReference type="InterPro" id="IPR002110">
    <property type="entry name" value="Ankyrin_rpt"/>
</dbReference>
<keyword evidence="2" id="KW-0040">ANK repeat</keyword>
<dbReference type="Gene3D" id="1.25.40.20">
    <property type="entry name" value="Ankyrin repeat-containing domain"/>
    <property type="match status" value="2"/>
</dbReference>
<gene>
    <name evidence="3" type="ORF">CE11_01098</name>
</gene>
<dbReference type="InterPro" id="IPR036770">
    <property type="entry name" value="Ankyrin_rpt-contain_sf"/>
</dbReference>
<keyword evidence="1" id="KW-0677">Repeat</keyword>
<dbReference type="PANTHER" id="PTHR24198">
    <property type="entry name" value="ANKYRIN REPEAT AND PROTEIN KINASE DOMAIN-CONTAINING PROTEIN"/>
    <property type="match status" value="1"/>
</dbReference>
<evidence type="ECO:0000313" key="3">
    <source>
        <dbReference type="EMBL" id="AFX93124.1"/>
    </source>
</evidence>
<accession>K7YIE2</accession>
<sequence>MKKFNNNHKNKSYIHHKPDMDKKQYKRKYKYHHKNNSIPLLNNHNNNTLILTPNGWTSQVFPTLDETISLNERKFNYGNTKYVNVCFLTKYKNFYTAKHENKRLVNVFLRNKINYHECDTYGRTHLMCICMHSFGDNKLPMVKLLLKQGTSVNICDAYGDTALKYALNYAGNIEIIKLLVKHTISYHLNKVLLLWSETSYLPDIRIAEILLNYGASINVNCNRLNILHNILKNKNYNNIIDIVHFILMNGISLEKYSSKNFSDIFICWSEYNVKQYTLFDHALMRYYNNNDKKLISLLLNYGCDYESITFNMVPDDYITNIINTIKYSKSFFKINKNLIKESYYQMIYNPGNLRSKIVEINWNLCNNIIGKNINTNCDVNVVKYFGINDMEKLKKVILETYDYINNDS</sequence>
<dbReference type="SMART" id="SM00248">
    <property type="entry name" value="ANK"/>
    <property type="match status" value="4"/>
</dbReference>
<evidence type="ECO:0000256" key="2">
    <source>
        <dbReference type="ARBA" id="ARBA00023043"/>
    </source>
</evidence>
<dbReference type="EMBL" id="JX975216">
    <property type="protein sequence ID" value="AFX93124.1"/>
    <property type="molecule type" value="Genomic_DNA"/>
</dbReference>
<protein>
    <submittedName>
        <fullName evidence="3">Putative ankyrin repeat protein</fullName>
    </submittedName>
</protein>
<name>K7YIE2_9VIRU</name>
<proteinExistence type="predicted"/>
<dbReference type="PANTHER" id="PTHR24198:SF165">
    <property type="entry name" value="ANKYRIN REPEAT-CONTAINING PROTEIN-RELATED"/>
    <property type="match status" value="1"/>
</dbReference>
<dbReference type="Proteomes" id="UP000241137">
    <property type="component" value="Segment"/>
</dbReference>